<dbReference type="InterPro" id="IPR043154">
    <property type="entry name" value="Sec-1-like_dom1"/>
</dbReference>
<dbReference type="InterPro" id="IPR036045">
    <property type="entry name" value="Sec1-like_sf"/>
</dbReference>
<evidence type="ECO:0008006" key="3">
    <source>
        <dbReference type="Google" id="ProtNLM"/>
    </source>
</evidence>
<dbReference type="Proteomes" id="UP001448207">
    <property type="component" value="Unassembled WGS sequence"/>
</dbReference>
<accession>A0ABR3AS77</accession>
<protein>
    <recommendedName>
        <fullName evidence="3">DDE-1 domain-containing protein</fullName>
    </recommendedName>
</protein>
<organism evidence="1 2">
    <name type="scientific">Phycomyces blakesleeanus</name>
    <dbReference type="NCBI Taxonomy" id="4837"/>
    <lineage>
        <taxon>Eukaryota</taxon>
        <taxon>Fungi</taxon>
        <taxon>Fungi incertae sedis</taxon>
        <taxon>Mucoromycota</taxon>
        <taxon>Mucoromycotina</taxon>
        <taxon>Mucoromycetes</taxon>
        <taxon>Mucorales</taxon>
        <taxon>Phycomycetaceae</taxon>
        <taxon>Phycomyces</taxon>
    </lineage>
</organism>
<evidence type="ECO:0000313" key="2">
    <source>
        <dbReference type="Proteomes" id="UP001448207"/>
    </source>
</evidence>
<evidence type="ECO:0000313" key="1">
    <source>
        <dbReference type="EMBL" id="KAL0078656.1"/>
    </source>
</evidence>
<dbReference type="EMBL" id="JBCLYO010000024">
    <property type="protein sequence ID" value="KAL0078656.1"/>
    <property type="molecule type" value="Genomic_DNA"/>
</dbReference>
<reference evidence="1 2" key="1">
    <citation type="submission" date="2024-04" db="EMBL/GenBank/DDBJ databases">
        <title>Symmetric and asymmetric DNA N6-adenine methylation regulates different biological responses in Mucorales.</title>
        <authorList>
            <consortium name="Lawrence Berkeley National Laboratory"/>
            <person name="Lax C."/>
            <person name="Mondo S.J."/>
            <person name="Osorio-Concepcion M."/>
            <person name="Muszewska A."/>
            <person name="Corrochano-Luque M."/>
            <person name="Gutierrez G."/>
            <person name="Riley R."/>
            <person name="Lipzen A."/>
            <person name="Guo J."/>
            <person name="Hundley H."/>
            <person name="Amirebrahimi M."/>
            <person name="Ng V."/>
            <person name="Lorenzo-Gutierrez D."/>
            <person name="Binder U."/>
            <person name="Yang J."/>
            <person name="Song Y."/>
            <person name="Canovas D."/>
            <person name="Navarro E."/>
            <person name="Freitag M."/>
            <person name="Gabaldon T."/>
            <person name="Grigoriev I.V."/>
            <person name="Corrochano L.M."/>
            <person name="Nicolas F.E."/>
            <person name="Garre V."/>
        </authorList>
    </citation>
    <scope>NUCLEOTIDE SEQUENCE [LARGE SCALE GENOMIC DNA]</scope>
    <source>
        <strain evidence="1 2">L51</strain>
    </source>
</reference>
<gene>
    <name evidence="1" type="ORF">J3Q64DRAFT_1645743</name>
</gene>
<keyword evidence="2" id="KW-1185">Reference proteome</keyword>
<name>A0ABR3AS77_PHYBL</name>
<sequence length="58" mass="6547">GFLELIKSVQPAGRWKLVITDSLSAKILNSACKMYDILEENVSIFINICILEFSLTKE</sequence>
<dbReference type="SUPFAM" id="SSF56815">
    <property type="entry name" value="Sec1/munc18-like (SM) proteins"/>
    <property type="match status" value="1"/>
</dbReference>
<dbReference type="Gene3D" id="3.40.50.2060">
    <property type="match status" value="1"/>
</dbReference>
<feature type="non-terminal residue" evidence="1">
    <location>
        <position position="1"/>
    </location>
</feature>
<proteinExistence type="predicted"/>
<comment type="caution">
    <text evidence="1">The sequence shown here is derived from an EMBL/GenBank/DDBJ whole genome shotgun (WGS) entry which is preliminary data.</text>
</comment>